<reference evidence="1" key="1">
    <citation type="submission" date="2014-11" db="EMBL/GenBank/DDBJ databases">
        <authorList>
            <person name="Amaro Gonzalez C."/>
        </authorList>
    </citation>
    <scope>NUCLEOTIDE SEQUENCE</scope>
</reference>
<evidence type="ECO:0000313" key="1">
    <source>
        <dbReference type="EMBL" id="JAH45248.1"/>
    </source>
</evidence>
<name>A0A0E9SXK8_ANGAN</name>
<accession>A0A0E9SXK8</accession>
<dbReference type="AlphaFoldDB" id="A0A0E9SXK8"/>
<proteinExistence type="predicted"/>
<organism evidence="1">
    <name type="scientific">Anguilla anguilla</name>
    <name type="common">European freshwater eel</name>
    <name type="synonym">Muraena anguilla</name>
    <dbReference type="NCBI Taxonomy" id="7936"/>
    <lineage>
        <taxon>Eukaryota</taxon>
        <taxon>Metazoa</taxon>
        <taxon>Chordata</taxon>
        <taxon>Craniata</taxon>
        <taxon>Vertebrata</taxon>
        <taxon>Euteleostomi</taxon>
        <taxon>Actinopterygii</taxon>
        <taxon>Neopterygii</taxon>
        <taxon>Teleostei</taxon>
        <taxon>Anguilliformes</taxon>
        <taxon>Anguillidae</taxon>
        <taxon>Anguilla</taxon>
    </lineage>
</organism>
<protein>
    <submittedName>
        <fullName evidence="1">Uncharacterized protein</fullName>
    </submittedName>
</protein>
<dbReference type="EMBL" id="GBXM01063329">
    <property type="protein sequence ID" value="JAH45248.1"/>
    <property type="molecule type" value="Transcribed_RNA"/>
</dbReference>
<reference evidence="1" key="2">
    <citation type="journal article" date="2015" name="Fish Shellfish Immunol.">
        <title>Early steps in the European eel (Anguilla anguilla)-Vibrio vulnificus interaction in the gills: Role of the RtxA13 toxin.</title>
        <authorList>
            <person name="Callol A."/>
            <person name="Pajuelo D."/>
            <person name="Ebbesson L."/>
            <person name="Teles M."/>
            <person name="MacKenzie S."/>
            <person name="Amaro C."/>
        </authorList>
    </citation>
    <scope>NUCLEOTIDE SEQUENCE</scope>
</reference>
<sequence length="21" mass="2374">MSLLVSECGYKSVNIYILPMI</sequence>